<protein>
    <submittedName>
        <fullName evidence="2">HET-domain-containing protein</fullName>
    </submittedName>
</protein>
<dbReference type="InterPro" id="IPR052895">
    <property type="entry name" value="HetReg/Transcr_Mod"/>
</dbReference>
<evidence type="ECO:0000313" key="3">
    <source>
        <dbReference type="Proteomes" id="UP000799779"/>
    </source>
</evidence>
<evidence type="ECO:0000313" key="2">
    <source>
        <dbReference type="EMBL" id="KAF2005594.1"/>
    </source>
</evidence>
<sequence>MNIQDPMMLGYDPGENGIKSTDFITSAYESRVCEQFIESTWAPEKATDSSNVTGPTGLNQKNATAAEKIYSPLSPGVMRLLRLHGGSGKIQCSILVLNDQIPSYQALSYVWGSTRDPQTITLDRFDFLITRNLFEVLLRLRKENQDRLLWIDALVINQLDFVERSKEVTKMLDRYSGASETIVWLGNPLEGASYGRLDIISAMKFLSQPDLELPKNHEGQEWVLIKQAVEAIFCSIYWTRSWTVQEIMYSEHATLHYGSMTLAMDDFLRFVDVNSHVAEVPIFRSIVIGDRRVALRPGYGQQKRYLRIPSWLGCYLRNRDCTNPRDCVFAYYGCFPPEARRHIEPDYERSPLNMALDVTKAWIASEKNLDFLLEIGCRESCWRRPEIPSVQCIPSWLPSYFGKQTNCSGRVVAGPDVPQARPPLSKPIVRFDNKNNAMYVKGVLLGTIEDVGTPHYKPVLNFKPFESFLLHHLRRVKGNIGILDRGLKEAIQIHFPTPELKEAAAQYPEITHDLEAQLDWERKSLNESNEAQLRVAEGLCSIRIAFSYKPWPASRPIQISKVDVPFGLGTEGLKPGDQVFAVVGCSTPLVLRPIGDFHIVVGNSKMFLFVNGILLQEHLSMLQPRIFVDITLR</sequence>
<name>A0A6A5WX94_9PLEO</name>
<reference evidence="2" key="1">
    <citation type="journal article" date="2020" name="Stud. Mycol.">
        <title>101 Dothideomycetes genomes: a test case for predicting lifestyles and emergence of pathogens.</title>
        <authorList>
            <person name="Haridas S."/>
            <person name="Albert R."/>
            <person name="Binder M."/>
            <person name="Bloem J."/>
            <person name="Labutti K."/>
            <person name="Salamov A."/>
            <person name="Andreopoulos B."/>
            <person name="Baker S."/>
            <person name="Barry K."/>
            <person name="Bills G."/>
            <person name="Bluhm B."/>
            <person name="Cannon C."/>
            <person name="Castanera R."/>
            <person name="Culley D."/>
            <person name="Daum C."/>
            <person name="Ezra D."/>
            <person name="Gonzalez J."/>
            <person name="Henrissat B."/>
            <person name="Kuo A."/>
            <person name="Liang C."/>
            <person name="Lipzen A."/>
            <person name="Lutzoni F."/>
            <person name="Magnuson J."/>
            <person name="Mondo S."/>
            <person name="Nolan M."/>
            <person name="Ohm R."/>
            <person name="Pangilinan J."/>
            <person name="Park H.-J."/>
            <person name="Ramirez L."/>
            <person name="Alfaro M."/>
            <person name="Sun H."/>
            <person name="Tritt A."/>
            <person name="Yoshinaga Y."/>
            <person name="Zwiers L.-H."/>
            <person name="Turgeon B."/>
            <person name="Goodwin S."/>
            <person name="Spatafora J."/>
            <person name="Crous P."/>
            <person name="Grigoriev I."/>
        </authorList>
    </citation>
    <scope>NUCLEOTIDE SEQUENCE</scope>
    <source>
        <strain evidence="2">CBS 123094</strain>
    </source>
</reference>
<proteinExistence type="predicted"/>
<feature type="domain" description="Heterokaryon incompatibility" evidence="1">
    <location>
        <begin position="104"/>
        <end position="246"/>
    </location>
</feature>
<dbReference type="PANTHER" id="PTHR24148">
    <property type="entry name" value="ANKYRIN REPEAT DOMAIN-CONTAINING PROTEIN 39 HOMOLOG-RELATED"/>
    <property type="match status" value="1"/>
</dbReference>
<dbReference type="EMBL" id="ML977562">
    <property type="protein sequence ID" value="KAF2005594.1"/>
    <property type="molecule type" value="Genomic_DNA"/>
</dbReference>
<dbReference type="OrthoDB" id="5416609at2759"/>
<dbReference type="InterPro" id="IPR010730">
    <property type="entry name" value="HET"/>
</dbReference>
<evidence type="ECO:0000259" key="1">
    <source>
        <dbReference type="Pfam" id="PF06985"/>
    </source>
</evidence>
<dbReference type="Proteomes" id="UP000799779">
    <property type="component" value="Unassembled WGS sequence"/>
</dbReference>
<gene>
    <name evidence="2" type="ORF">P154DRAFT_518353</name>
</gene>
<accession>A0A6A5WX94</accession>
<dbReference type="Pfam" id="PF06985">
    <property type="entry name" value="HET"/>
    <property type="match status" value="1"/>
</dbReference>
<keyword evidence="3" id="KW-1185">Reference proteome</keyword>
<organism evidence="2 3">
    <name type="scientific">Amniculicola lignicola CBS 123094</name>
    <dbReference type="NCBI Taxonomy" id="1392246"/>
    <lineage>
        <taxon>Eukaryota</taxon>
        <taxon>Fungi</taxon>
        <taxon>Dikarya</taxon>
        <taxon>Ascomycota</taxon>
        <taxon>Pezizomycotina</taxon>
        <taxon>Dothideomycetes</taxon>
        <taxon>Pleosporomycetidae</taxon>
        <taxon>Pleosporales</taxon>
        <taxon>Amniculicolaceae</taxon>
        <taxon>Amniculicola</taxon>
    </lineage>
</organism>
<dbReference type="AlphaFoldDB" id="A0A6A5WX94"/>
<dbReference type="PANTHER" id="PTHR24148:SF73">
    <property type="entry name" value="HET DOMAIN PROTEIN (AFU_ORTHOLOGUE AFUA_8G01020)"/>
    <property type="match status" value="1"/>
</dbReference>